<keyword evidence="3" id="KW-1185">Reference proteome</keyword>
<dbReference type="EMBL" id="BSXT01001799">
    <property type="protein sequence ID" value="GMF45255.1"/>
    <property type="molecule type" value="Genomic_DNA"/>
</dbReference>
<name>A0A9W6XU15_9STRA</name>
<evidence type="ECO:0000313" key="3">
    <source>
        <dbReference type="Proteomes" id="UP001165121"/>
    </source>
</evidence>
<dbReference type="Proteomes" id="UP001165121">
    <property type="component" value="Unassembled WGS sequence"/>
</dbReference>
<protein>
    <submittedName>
        <fullName evidence="2">Unnamed protein product</fullName>
    </submittedName>
</protein>
<gene>
    <name evidence="2" type="ORF">Pfra01_001611700</name>
</gene>
<comment type="caution">
    <text evidence="2">The sequence shown here is derived from an EMBL/GenBank/DDBJ whole genome shotgun (WGS) entry which is preliminary data.</text>
</comment>
<dbReference type="AlphaFoldDB" id="A0A9W6XU15"/>
<evidence type="ECO:0000256" key="1">
    <source>
        <dbReference type="SAM" id="MobiDB-lite"/>
    </source>
</evidence>
<accession>A0A9W6XU15</accession>
<feature type="region of interest" description="Disordered" evidence="1">
    <location>
        <begin position="1"/>
        <end position="61"/>
    </location>
</feature>
<proteinExistence type="predicted"/>
<organism evidence="2 3">
    <name type="scientific">Phytophthora fragariaefolia</name>
    <dbReference type="NCBI Taxonomy" id="1490495"/>
    <lineage>
        <taxon>Eukaryota</taxon>
        <taxon>Sar</taxon>
        <taxon>Stramenopiles</taxon>
        <taxon>Oomycota</taxon>
        <taxon>Peronosporomycetes</taxon>
        <taxon>Peronosporales</taxon>
        <taxon>Peronosporaceae</taxon>
        <taxon>Phytophthora</taxon>
    </lineage>
</organism>
<evidence type="ECO:0000313" key="2">
    <source>
        <dbReference type="EMBL" id="GMF45255.1"/>
    </source>
</evidence>
<sequence>MKQSVEDNKQEGFDALHQHSSNLHVQGEDQEESKGECFNTSAPPEQFEQSDDNGGKPTTSDHVSHESCKSCGSLADKCSCKDCECQVCFSKTRAGNSQTIEPPIKSATSSTIVCGGGCVAAAQRAEAGGCPACECPANCPCTKCGCPICGPTQSAAQPLPCCGGSEASKRATAGNCPACGCPASNCPCTGCVCPVCKSA</sequence>
<feature type="compositionally biased region" description="Basic and acidic residues" evidence="1">
    <location>
        <begin position="1"/>
        <end position="17"/>
    </location>
</feature>
<dbReference type="OrthoDB" id="128761at2759"/>
<reference evidence="2" key="1">
    <citation type="submission" date="2023-04" db="EMBL/GenBank/DDBJ databases">
        <title>Phytophthora fragariaefolia NBRC 109709.</title>
        <authorList>
            <person name="Ichikawa N."/>
            <person name="Sato H."/>
            <person name="Tonouchi N."/>
        </authorList>
    </citation>
    <scope>NUCLEOTIDE SEQUENCE</scope>
    <source>
        <strain evidence="2">NBRC 109709</strain>
    </source>
</reference>